<protein>
    <submittedName>
        <fullName evidence="1">Cell division control protein 2 homolog</fullName>
    </submittedName>
</protein>
<keyword evidence="1" id="KW-0131">Cell cycle</keyword>
<name>A0A2P2M2Y8_RHIMU</name>
<organism evidence="1">
    <name type="scientific">Rhizophora mucronata</name>
    <name type="common">Asiatic mangrove</name>
    <dbReference type="NCBI Taxonomy" id="61149"/>
    <lineage>
        <taxon>Eukaryota</taxon>
        <taxon>Viridiplantae</taxon>
        <taxon>Streptophyta</taxon>
        <taxon>Embryophyta</taxon>
        <taxon>Tracheophyta</taxon>
        <taxon>Spermatophyta</taxon>
        <taxon>Magnoliopsida</taxon>
        <taxon>eudicotyledons</taxon>
        <taxon>Gunneridae</taxon>
        <taxon>Pentapetalae</taxon>
        <taxon>rosids</taxon>
        <taxon>fabids</taxon>
        <taxon>Malpighiales</taxon>
        <taxon>Rhizophoraceae</taxon>
        <taxon>Rhizophora</taxon>
    </lineage>
</organism>
<dbReference type="EMBL" id="GGEC01044096">
    <property type="protein sequence ID" value="MBX24580.1"/>
    <property type="molecule type" value="Transcribed_RNA"/>
</dbReference>
<sequence length="86" mass="9814">MKTDIKQRVGEVELNAFAYTMESKILNRNPKLRKNKKHTYLTMLPCCISFKREISLMAVLGTPSSSCSNRIFFKAMVSLVARSRAL</sequence>
<evidence type="ECO:0000313" key="1">
    <source>
        <dbReference type="EMBL" id="MBX24580.1"/>
    </source>
</evidence>
<accession>A0A2P2M2Y8</accession>
<dbReference type="AlphaFoldDB" id="A0A2P2M2Y8"/>
<keyword evidence="1" id="KW-0132">Cell division</keyword>
<dbReference type="GO" id="GO:0051301">
    <property type="term" value="P:cell division"/>
    <property type="evidence" value="ECO:0007669"/>
    <property type="project" value="UniProtKB-KW"/>
</dbReference>
<reference evidence="1" key="1">
    <citation type="submission" date="2018-02" db="EMBL/GenBank/DDBJ databases">
        <title>Rhizophora mucronata_Transcriptome.</title>
        <authorList>
            <person name="Meera S.P."/>
            <person name="Sreeshan A."/>
            <person name="Augustine A."/>
        </authorList>
    </citation>
    <scope>NUCLEOTIDE SEQUENCE</scope>
    <source>
        <tissue evidence="1">Leaf</tissue>
    </source>
</reference>
<proteinExistence type="predicted"/>